<dbReference type="SUPFAM" id="SSF52540">
    <property type="entry name" value="P-loop containing nucleoside triphosphate hydrolases"/>
    <property type="match status" value="1"/>
</dbReference>
<evidence type="ECO:0000259" key="1">
    <source>
        <dbReference type="Pfam" id="PF22667"/>
    </source>
</evidence>
<dbReference type="Proteomes" id="UP000034539">
    <property type="component" value="Unassembled WGS sequence"/>
</dbReference>
<name>A0A0G0S9G4_9BACT</name>
<evidence type="ECO:0000313" key="2">
    <source>
        <dbReference type="EMBL" id="KKR31395.1"/>
    </source>
</evidence>
<organism evidence="2 3">
    <name type="scientific">Candidatus Gottesmanbacteria bacterium GW2011_GWC2_39_8</name>
    <dbReference type="NCBI Taxonomy" id="1618450"/>
    <lineage>
        <taxon>Bacteria</taxon>
        <taxon>Candidatus Gottesmaniibacteriota</taxon>
    </lineage>
</organism>
<proteinExistence type="predicted"/>
<evidence type="ECO:0000313" key="3">
    <source>
        <dbReference type="Proteomes" id="UP000034539"/>
    </source>
</evidence>
<dbReference type="Pfam" id="PF22667">
    <property type="entry name" value="Lon_lid"/>
    <property type="match status" value="1"/>
</dbReference>
<dbReference type="Gene3D" id="1.10.8.60">
    <property type="match status" value="1"/>
</dbReference>
<sequence>IFPSLIASSKISIVSWALPRPNSGIRTLERTINGVCRKIAKEIVEGKGTSFHLTPANIKEYLPKW</sequence>
<dbReference type="GO" id="GO:0008233">
    <property type="term" value="F:peptidase activity"/>
    <property type="evidence" value="ECO:0007669"/>
    <property type="project" value="UniProtKB-KW"/>
</dbReference>
<dbReference type="EMBL" id="LBXN01000072">
    <property type="protein sequence ID" value="KKR31395.1"/>
    <property type="molecule type" value="Genomic_DNA"/>
</dbReference>
<feature type="domain" description="Lon protease AAA+ ATPase lid" evidence="1">
    <location>
        <begin position="23"/>
        <end position="47"/>
    </location>
</feature>
<gene>
    <name evidence="2" type="ORF">UT63_C0072G0016</name>
</gene>
<feature type="non-terminal residue" evidence="2">
    <location>
        <position position="1"/>
    </location>
</feature>
<accession>A0A0G0S9G4</accession>
<dbReference type="GO" id="GO:0006508">
    <property type="term" value="P:proteolysis"/>
    <property type="evidence" value="ECO:0007669"/>
    <property type="project" value="UniProtKB-KW"/>
</dbReference>
<comment type="caution">
    <text evidence="2">The sequence shown here is derived from an EMBL/GenBank/DDBJ whole genome shotgun (WGS) entry which is preliminary data.</text>
</comment>
<keyword evidence="2" id="KW-0378">Hydrolase</keyword>
<protein>
    <submittedName>
        <fullName evidence="2">Lon protease</fullName>
    </submittedName>
</protein>
<keyword evidence="2" id="KW-0645">Protease</keyword>
<dbReference type="AlphaFoldDB" id="A0A0G0S9G4"/>
<dbReference type="InterPro" id="IPR054594">
    <property type="entry name" value="Lon_lid"/>
</dbReference>
<dbReference type="InterPro" id="IPR027417">
    <property type="entry name" value="P-loop_NTPase"/>
</dbReference>
<reference evidence="2 3" key="1">
    <citation type="journal article" date="2015" name="Nature">
        <title>rRNA introns, odd ribosomes, and small enigmatic genomes across a large radiation of phyla.</title>
        <authorList>
            <person name="Brown C.T."/>
            <person name="Hug L.A."/>
            <person name="Thomas B.C."/>
            <person name="Sharon I."/>
            <person name="Castelle C.J."/>
            <person name="Singh A."/>
            <person name="Wilkins M.J."/>
            <person name="Williams K.H."/>
            <person name="Banfield J.F."/>
        </authorList>
    </citation>
    <scope>NUCLEOTIDE SEQUENCE [LARGE SCALE GENOMIC DNA]</scope>
</reference>